<feature type="domain" description="DUF7381" evidence="1">
    <location>
        <begin position="20"/>
        <end position="139"/>
    </location>
</feature>
<sequence length="307" mass="36476">MDLTIFTIVLIYFVSQSHENIFFSVPFNEHVNSYSYRYVYRGKIFNNLKHLIRKASLDFPGVPYKSILLRKEIITHEFTANNILTNSIYFQPHRNGKTMHIIFLKNEIVIDFVPYHGKKYFICNRSYFQTYKEARIYCELLEEYGSFRFHQRLLGNDLSASRIWKSVWKDCYYKCFSQSHFLEFKKRIIKELCMLRNLDNVFPIRYNKTLEFIAQHNALRNVNKNKLFVEGTESSGIHEVAAFRSPFLASLQVNKWYNSYLVEKTDINRKSKKESKQFYLLLSPSISEVGVGVSIYRKKLSIVLTFS</sequence>
<reference evidence="2 3" key="1">
    <citation type="submission" date="2014-09" db="EMBL/GenBank/DDBJ databases">
        <authorList>
            <person name="Martin A.A."/>
        </authorList>
    </citation>
    <scope>NUCLEOTIDE SEQUENCE</scope>
    <source>
        <strain evidence="3">ED321</strain>
        <strain evidence="2">ED321 Heterogonic</strain>
    </source>
</reference>
<dbReference type="CTD" id="36378955"/>
<evidence type="ECO:0000313" key="4">
    <source>
        <dbReference type="WBParaSite" id="SRAE_2000125810.1"/>
    </source>
</evidence>
<evidence type="ECO:0000313" key="3">
    <source>
        <dbReference type="Proteomes" id="UP000035682"/>
    </source>
</evidence>
<name>A0A090MFS0_STRRB</name>
<organism evidence="2">
    <name type="scientific">Strongyloides ratti</name>
    <name type="common">Parasitic roundworm</name>
    <dbReference type="NCBI Taxonomy" id="34506"/>
    <lineage>
        <taxon>Eukaryota</taxon>
        <taxon>Metazoa</taxon>
        <taxon>Ecdysozoa</taxon>
        <taxon>Nematoda</taxon>
        <taxon>Chromadorea</taxon>
        <taxon>Rhabditida</taxon>
        <taxon>Tylenchina</taxon>
        <taxon>Panagrolaimomorpha</taxon>
        <taxon>Strongyloidoidea</taxon>
        <taxon>Strongyloididae</taxon>
        <taxon>Strongyloides</taxon>
    </lineage>
</organism>
<accession>A0A090MFS0</accession>
<proteinExistence type="predicted"/>
<gene>
    <name evidence="2 4 5" type="ORF">SRAE_2000125810</name>
</gene>
<dbReference type="EMBL" id="LN609529">
    <property type="protein sequence ID" value="CEG06132.1"/>
    <property type="molecule type" value="Genomic_DNA"/>
</dbReference>
<dbReference type="InterPro" id="IPR035940">
    <property type="entry name" value="CAP_sf"/>
</dbReference>
<keyword evidence="3" id="KW-1185">Reference proteome</keyword>
<dbReference type="AlphaFoldDB" id="A0A090MFS0"/>
<evidence type="ECO:0000259" key="1">
    <source>
        <dbReference type="Pfam" id="PF24100"/>
    </source>
</evidence>
<dbReference type="Pfam" id="PF24100">
    <property type="entry name" value="DUF7381"/>
    <property type="match status" value="1"/>
</dbReference>
<dbReference type="WBParaSite" id="SRAE_2000125810.1">
    <property type="protein sequence ID" value="SRAE_2000125810.1"/>
    <property type="gene ID" value="WBGene00261461"/>
</dbReference>
<protein>
    <submittedName>
        <fullName evidence="2 4">CAP domain-containing protein</fullName>
    </submittedName>
</protein>
<dbReference type="InterPro" id="IPR055805">
    <property type="entry name" value="DUF7381"/>
</dbReference>
<dbReference type="SUPFAM" id="SSF55797">
    <property type="entry name" value="PR-1-like"/>
    <property type="match status" value="1"/>
</dbReference>
<evidence type="ECO:0000313" key="2">
    <source>
        <dbReference type="EMBL" id="CEG06132.1"/>
    </source>
</evidence>
<dbReference type="GeneID" id="36378955"/>
<dbReference type="WormBase" id="SRAE_2000125810">
    <property type="protein sequence ID" value="SRP09922"/>
    <property type="gene ID" value="WBGene00261461"/>
</dbReference>
<dbReference type="RefSeq" id="XP_024510876.1">
    <property type="nucleotide sequence ID" value="XM_024652189.1"/>
</dbReference>
<evidence type="ECO:0000313" key="5">
    <source>
        <dbReference type="WormBase" id="SRAE_2000125810"/>
    </source>
</evidence>
<reference evidence="4" key="2">
    <citation type="submission" date="2020-12" db="UniProtKB">
        <authorList>
            <consortium name="WormBaseParasite"/>
        </authorList>
    </citation>
    <scope>IDENTIFICATION</scope>
</reference>
<dbReference type="Proteomes" id="UP000035682">
    <property type="component" value="Unplaced"/>
</dbReference>